<evidence type="ECO:0000256" key="18">
    <source>
        <dbReference type="PIRSR" id="PIRSR038885-2"/>
    </source>
</evidence>
<dbReference type="PROSITE" id="PS51003">
    <property type="entry name" value="CYTB_CTER"/>
    <property type="match status" value="1"/>
</dbReference>
<dbReference type="GO" id="GO:0005743">
    <property type="term" value="C:mitochondrial inner membrane"/>
    <property type="evidence" value="ECO:0007669"/>
    <property type="project" value="UniProtKB-SubCell"/>
</dbReference>
<evidence type="ECO:0000256" key="7">
    <source>
        <dbReference type="ARBA" id="ARBA00022692"/>
    </source>
</evidence>
<feature type="transmembrane region" description="Helical" evidence="19">
    <location>
        <begin position="230"/>
        <end position="251"/>
    </location>
</feature>
<feature type="transmembrane region" description="Helical" evidence="19">
    <location>
        <begin position="347"/>
        <end position="373"/>
    </location>
</feature>
<evidence type="ECO:0000256" key="3">
    <source>
        <dbReference type="ARBA" id="ARBA00013531"/>
    </source>
</evidence>
<dbReference type="EMBL" id="KF194054">
    <property type="protein sequence ID" value="AGW15433.1"/>
    <property type="molecule type" value="Genomic_DNA"/>
</dbReference>
<keyword evidence="5 18" id="KW-0349">Heme</keyword>
<feature type="binding site" description="axial binding residue" evidence="18">
    <location>
        <position position="183"/>
    </location>
    <ligand>
        <name>heme b</name>
        <dbReference type="ChEBI" id="CHEBI:60344"/>
        <label>b562</label>
    </ligand>
    <ligandPart>
        <name>Fe</name>
        <dbReference type="ChEBI" id="CHEBI:18248"/>
    </ligandPart>
</feature>
<dbReference type="PROSITE" id="PS51002">
    <property type="entry name" value="CYTB_NTER"/>
    <property type="match status" value="1"/>
</dbReference>
<evidence type="ECO:0000313" key="23">
    <source>
        <dbReference type="EMBL" id="AGW15551.1"/>
    </source>
</evidence>
<dbReference type="EMBL" id="KF194172">
    <property type="protein sequence ID" value="AGW15551.1"/>
    <property type="molecule type" value="Genomic_DNA"/>
</dbReference>
<feature type="transmembrane region" description="Helical" evidence="19">
    <location>
        <begin position="141"/>
        <end position="159"/>
    </location>
</feature>
<evidence type="ECO:0000256" key="1">
    <source>
        <dbReference type="ARBA" id="ARBA00002566"/>
    </source>
</evidence>
<dbReference type="InterPro" id="IPR030689">
    <property type="entry name" value="Cytochrome_b"/>
</dbReference>
<feature type="transmembrane region" description="Helical" evidence="19">
    <location>
        <begin position="114"/>
        <end position="134"/>
    </location>
</feature>
<dbReference type="GO" id="GO:0006122">
    <property type="term" value="P:mitochondrial electron transport, ubiquinol to cytochrome c"/>
    <property type="evidence" value="ECO:0007669"/>
    <property type="project" value="TreeGrafter"/>
</dbReference>
<dbReference type="InterPro" id="IPR005797">
    <property type="entry name" value="Cyt_b/b6_N"/>
</dbReference>
<feature type="domain" description="Cytochrome b/b6 C-terminal region profile" evidence="21">
    <location>
        <begin position="211"/>
        <end position="380"/>
    </location>
</feature>
<geneLocation type="mitochondrion" evidence="23"/>
<dbReference type="CDD" id="cd00284">
    <property type="entry name" value="Cytochrome_b_N"/>
    <property type="match status" value="1"/>
</dbReference>
<dbReference type="InterPro" id="IPR036150">
    <property type="entry name" value="Cyt_b/b6_C_sf"/>
</dbReference>
<evidence type="ECO:0000256" key="19">
    <source>
        <dbReference type="RuleBase" id="RU362117"/>
    </source>
</evidence>
<evidence type="ECO:0000256" key="6">
    <source>
        <dbReference type="ARBA" id="ARBA00022660"/>
    </source>
</evidence>
<dbReference type="SUPFAM" id="SSF81342">
    <property type="entry name" value="Transmembrane di-heme cytochromes"/>
    <property type="match status" value="1"/>
</dbReference>
<dbReference type="AlphaFoldDB" id="U3MG51"/>
<dbReference type="SUPFAM" id="SSF81648">
    <property type="entry name" value="a domain/subunit of cytochrome bc1 complex (Ubiquinol-cytochrome c reductase)"/>
    <property type="match status" value="1"/>
</dbReference>
<evidence type="ECO:0000256" key="15">
    <source>
        <dbReference type="ARBA" id="ARBA00023136"/>
    </source>
</evidence>
<dbReference type="Pfam" id="PF00032">
    <property type="entry name" value="Cytochrom_B_C"/>
    <property type="match status" value="1"/>
</dbReference>
<dbReference type="Gene3D" id="1.20.810.10">
    <property type="entry name" value="Cytochrome Bc1 Complex, Chain C"/>
    <property type="match status" value="1"/>
</dbReference>
<evidence type="ECO:0000256" key="4">
    <source>
        <dbReference type="ARBA" id="ARBA00022448"/>
    </source>
</evidence>
<evidence type="ECO:0000256" key="14">
    <source>
        <dbReference type="ARBA" id="ARBA00023128"/>
    </source>
</evidence>
<feature type="domain" description="Cytochrome b/b6 N-terminal region profile" evidence="20">
    <location>
        <begin position="1"/>
        <end position="210"/>
    </location>
</feature>
<evidence type="ECO:0000256" key="8">
    <source>
        <dbReference type="ARBA" id="ARBA00022723"/>
    </source>
</evidence>
<evidence type="ECO:0000256" key="2">
    <source>
        <dbReference type="ARBA" id="ARBA00004448"/>
    </source>
</evidence>
<keyword evidence="12 18" id="KW-0408">Iron</keyword>
<comment type="similarity">
    <text evidence="16 19">Belongs to the cytochrome b family.</text>
</comment>
<evidence type="ECO:0000256" key="17">
    <source>
        <dbReference type="PIRSR" id="PIRSR038885-1"/>
    </source>
</evidence>
<evidence type="ECO:0000256" key="10">
    <source>
        <dbReference type="ARBA" id="ARBA00022982"/>
    </source>
</evidence>
<sequence length="380" mass="42404">MALNLRKNHQILKIINNALIDLPTPPNISVWWNFGSLLGICLITQIVTGLLLATHYTADTNLAFSSVAHMCRDVQFGWLIRNLHANGASFFFICIYLHIGRGIYYGSYLNKETWNIGVILLLTLMATAFVGYVLPWGQMSFWGATVITNLFSAIPYIGQTLVEWAWGGFSVDNPTLTRFFALHFLLPFVIVGLTLVHLTFLHETGSNNPTGVPSDCDKIPFHPYYTVKDILGFALMISLLVALALFSPNLLGDPENFTPANPLVTPPHIKPEWYFLFAYAILRSIPNKLGGVLALAASILVLFLMPLLHTSKLRSMTFRPISQILFWALVANVLILTWVGSQPVEHPFIIIGQLASFTYFTIILVLFPLAAALENKMLKL</sequence>
<keyword evidence="9" id="KW-0999">Mitochondrion inner membrane</keyword>
<feature type="binding site" evidence="17">
    <location>
        <position position="202"/>
    </location>
    <ligand>
        <name>a ubiquinone</name>
        <dbReference type="ChEBI" id="CHEBI:16389"/>
    </ligand>
</feature>
<dbReference type="GO" id="GO:0016491">
    <property type="term" value="F:oxidoreductase activity"/>
    <property type="evidence" value="ECO:0007669"/>
    <property type="project" value="UniProtKB-UniRule"/>
</dbReference>
<keyword evidence="6 19" id="KW-0679">Respiratory chain</keyword>
<dbReference type="PIRSF" id="PIRSF038885">
    <property type="entry name" value="COB"/>
    <property type="match status" value="1"/>
</dbReference>
<dbReference type="InterPro" id="IPR005798">
    <property type="entry name" value="Cyt_b/b6_C"/>
</dbReference>
<dbReference type="CDD" id="cd00290">
    <property type="entry name" value="cytochrome_b_C"/>
    <property type="match status" value="1"/>
</dbReference>
<proteinExistence type="inferred from homology"/>
<evidence type="ECO:0000313" key="22">
    <source>
        <dbReference type="EMBL" id="AGW15432.1"/>
    </source>
</evidence>
<dbReference type="GO" id="GO:0008121">
    <property type="term" value="F:quinol-cytochrome-c reductase activity"/>
    <property type="evidence" value="ECO:0007669"/>
    <property type="project" value="InterPro"/>
</dbReference>
<comment type="cofactor">
    <cofactor evidence="18">
        <name>heme</name>
        <dbReference type="ChEBI" id="CHEBI:30413"/>
    </cofactor>
    <text evidence="18">Binds 2 heme groups non-covalently.</text>
</comment>
<dbReference type="FunFam" id="1.20.810.10:FF:000002">
    <property type="entry name" value="Cytochrome b"/>
    <property type="match status" value="1"/>
</dbReference>
<comment type="function">
    <text evidence="1 19">Component of the ubiquinol-cytochrome c reductase complex (complex III or cytochrome b-c1 complex) that is part of the mitochondrial respiratory chain. The b-c1 complex mediates electron transfer from ubiquinol to cytochrome c. Contributes to the generation of a proton gradient across the mitochondrial membrane that is then used for ATP synthesis.</text>
</comment>
<keyword evidence="14 19" id="KW-0496">Mitochondrion</keyword>
<evidence type="ECO:0000259" key="21">
    <source>
        <dbReference type="PROSITE" id="PS51003"/>
    </source>
</evidence>
<keyword evidence="11 19" id="KW-1133">Transmembrane helix</keyword>
<gene>
    <name evidence="23" type="primary">cytb</name>
</gene>
<feature type="transmembrane region" description="Helical" evidence="19">
    <location>
        <begin position="179"/>
        <end position="201"/>
    </location>
</feature>
<keyword evidence="13" id="KW-0830">Ubiquinone</keyword>
<dbReference type="EMBL" id="KF194053">
    <property type="protein sequence ID" value="AGW15432.1"/>
    <property type="molecule type" value="Genomic_DNA"/>
</dbReference>
<feature type="transmembrane region" description="Helical" evidence="19">
    <location>
        <begin position="79"/>
        <end position="99"/>
    </location>
</feature>
<keyword evidence="8 18" id="KW-0479">Metal-binding</keyword>
<dbReference type="GO" id="GO:0046872">
    <property type="term" value="F:metal ion binding"/>
    <property type="evidence" value="ECO:0007669"/>
    <property type="project" value="UniProtKB-UniRule"/>
</dbReference>
<feature type="transmembrane region" description="Helical" evidence="19">
    <location>
        <begin position="320"/>
        <end position="341"/>
    </location>
</feature>
<dbReference type="InterPro" id="IPR027387">
    <property type="entry name" value="Cytb/b6-like_sf"/>
</dbReference>
<comment type="subcellular location">
    <subcellularLocation>
        <location evidence="2">Mitochondrion inner membrane</location>
        <topology evidence="2">Multi-pass membrane protein</topology>
    </subcellularLocation>
</comment>
<dbReference type="InterPro" id="IPR016174">
    <property type="entry name" value="Di-haem_cyt_TM"/>
</dbReference>
<feature type="transmembrane region" description="Helical" evidence="19">
    <location>
        <begin position="289"/>
        <end position="308"/>
    </location>
</feature>
<dbReference type="Pfam" id="PF00033">
    <property type="entry name" value="Cytochrome_B"/>
    <property type="match status" value="1"/>
</dbReference>
<evidence type="ECO:0000259" key="20">
    <source>
        <dbReference type="PROSITE" id="PS51002"/>
    </source>
</evidence>
<keyword evidence="4 19" id="KW-0813">Transport</keyword>
<name>U3MG51_CARPU</name>
<feature type="binding site" description="axial binding residue" evidence="18">
    <location>
        <position position="84"/>
    </location>
    <ligand>
        <name>heme b</name>
        <dbReference type="ChEBI" id="CHEBI:60344"/>
        <label>b562</label>
    </ligand>
    <ligandPart>
        <name>Fe</name>
        <dbReference type="ChEBI" id="CHEBI:18248"/>
    </ligandPart>
</feature>
<accession>U3MG51</accession>
<organism evidence="23">
    <name type="scientific">Carpodacus pulcherrimus</name>
    <name type="common">Beautiful rosefinch</name>
    <dbReference type="NCBI Taxonomy" id="179409"/>
    <lineage>
        <taxon>Eukaryota</taxon>
        <taxon>Metazoa</taxon>
        <taxon>Chordata</taxon>
        <taxon>Craniata</taxon>
        <taxon>Vertebrata</taxon>
        <taxon>Euteleostomi</taxon>
        <taxon>Archelosauria</taxon>
        <taxon>Archosauria</taxon>
        <taxon>Dinosauria</taxon>
        <taxon>Saurischia</taxon>
        <taxon>Theropoda</taxon>
        <taxon>Coelurosauria</taxon>
        <taxon>Aves</taxon>
        <taxon>Neognathae</taxon>
        <taxon>Neoaves</taxon>
        <taxon>Telluraves</taxon>
        <taxon>Australaves</taxon>
        <taxon>Passeriformes</taxon>
        <taxon>Passeroidea</taxon>
        <taxon>Fringillidae</taxon>
        <taxon>Carduelinae</taxon>
        <taxon>Carpodacus</taxon>
    </lineage>
</organism>
<feature type="binding site" description="axial binding residue" evidence="18">
    <location>
        <position position="197"/>
    </location>
    <ligand>
        <name>heme b</name>
        <dbReference type="ChEBI" id="CHEBI:60344"/>
        <label>b566</label>
    </ligand>
    <ligandPart>
        <name>Fe</name>
        <dbReference type="ChEBI" id="CHEBI:18248"/>
    </ligandPart>
</feature>
<keyword evidence="15 19" id="KW-0472">Membrane</keyword>
<dbReference type="PANTHER" id="PTHR19271:SF16">
    <property type="entry name" value="CYTOCHROME B"/>
    <property type="match status" value="1"/>
</dbReference>
<dbReference type="PANTHER" id="PTHR19271">
    <property type="entry name" value="CYTOCHROME B"/>
    <property type="match status" value="1"/>
</dbReference>
<keyword evidence="10 19" id="KW-0249">Electron transport</keyword>
<dbReference type="InterPro" id="IPR048259">
    <property type="entry name" value="Cytochrome_b_N_euk/bac"/>
</dbReference>
<comment type="cofactor">
    <cofactor evidence="19">
        <name>heme b</name>
        <dbReference type="ChEBI" id="CHEBI:60344"/>
    </cofactor>
    <text evidence="19">Binds 2 heme groups non-covalently.</text>
</comment>
<reference evidence="23" key="1">
    <citation type="journal article" date="2013" name="Zool. J. Linn. Soc.">
        <title>Complete phylogeny and historical biogeography of true rosefinches (Aves: Carpodacus).</title>
        <authorList>
            <person name="Tietze D.T."/>
            <person name="Packert M."/>
            <person name="Martens J."/>
            <person name="Lehmann H."/>
            <person name="Sun Y.-H."/>
        </authorList>
    </citation>
    <scope>NUCLEOTIDE SEQUENCE</scope>
    <source>
        <tissue evidence="22">Muscle</tissue>
    </source>
</reference>
<evidence type="ECO:0000256" key="11">
    <source>
        <dbReference type="ARBA" id="ARBA00022989"/>
    </source>
</evidence>
<dbReference type="GO" id="GO:0045275">
    <property type="term" value="C:respiratory chain complex III"/>
    <property type="evidence" value="ECO:0007669"/>
    <property type="project" value="InterPro"/>
</dbReference>
<evidence type="ECO:0000256" key="12">
    <source>
        <dbReference type="ARBA" id="ARBA00023004"/>
    </source>
</evidence>
<protein>
    <recommendedName>
        <fullName evidence="3 19">Cytochrome b</fullName>
    </recommendedName>
</protein>
<evidence type="ECO:0000256" key="5">
    <source>
        <dbReference type="ARBA" id="ARBA00022617"/>
    </source>
</evidence>
<evidence type="ECO:0000256" key="9">
    <source>
        <dbReference type="ARBA" id="ARBA00022792"/>
    </source>
</evidence>
<feature type="binding site" description="axial binding residue" evidence="18">
    <location>
        <position position="98"/>
    </location>
    <ligand>
        <name>heme b</name>
        <dbReference type="ChEBI" id="CHEBI:60344"/>
        <label>b566</label>
    </ligand>
    <ligandPart>
        <name>Fe</name>
        <dbReference type="ChEBI" id="CHEBI:18248"/>
    </ligandPart>
</feature>
<keyword evidence="7 19" id="KW-0812">Transmembrane</keyword>
<evidence type="ECO:0000256" key="16">
    <source>
        <dbReference type="ARBA" id="ARBA00061233"/>
    </source>
</evidence>
<feature type="transmembrane region" description="Helical" evidence="19">
    <location>
        <begin position="31"/>
        <end position="58"/>
    </location>
</feature>
<dbReference type="InterPro" id="IPR048260">
    <property type="entry name" value="Cytochrome_b_C_euk/bac"/>
</dbReference>
<evidence type="ECO:0000256" key="13">
    <source>
        <dbReference type="ARBA" id="ARBA00023075"/>
    </source>
</evidence>